<evidence type="ECO:0000259" key="1">
    <source>
        <dbReference type="PROSITE" id="PS50213"/>
    </source>
</evidence>
<dbReference type="PATRIC" id="fig|161398.10.peg.3820"/>
<dbReference type="KEGG" id="pphe:PP2015_3736"/>
<keyword evidence="2" id="KW-0449">Lipoprotein</keyword>
<dbReference type="Pfam" id="PF02469">
    <property type="entry name" value="Fasciclin"/>
    <property type="match status" value="4"/>
</dbReference>
<feature type="domain" description="FAS1" evidence="1">
    <location>
        <begin position="480"/>
        <end position="732"/>
    </location>
</feature>
<dbReference type="STRING" id="161398.PP2015_3736"/>
<dbReference type="Gene3D" id="2.30.180.10">
    <property type="entry name" value="FAS1 domain"/>
    <property type="match status" value="5"/>
</dbReference>
<evidence type="ECO:0000313" key="3">
    <source>
        <dbReference type="Proteomes" id="UP000061457"/>
    </source>
</evidence>
<gene>
    <name evidence="2" type="ORF">PP2015_3736</name>
</gene>
<dbReference type="PANTHER" id="PTHR10900:SF77">
    <property type="entry name" value="FI19380P1"/>
    <property type="match status" value="1"/>
</dbReference>
<dbReference type="InterPro" id="IPR000782">
    <property type="entry name" value="FAS1_domain"/>
</dbReference>
<dbReference type="FunFam" id="2.30.180.10:FF:000032">
    <property type="entry name" value="Fasciclin domain-containing protein, putative"/>
    <property type="match status" value="3"/>
</dbReference>
<feature type="domain" description="FAS1" evidence="1">
    <location>
        <begin position="333"/>
        <end position="470"/>
    </location>
</feature>
<feature type="domain" description="FAS1" evidence="1">
    <location>
        <begin position="188"/>
        <end position="323"/>
    </location>
</feature>
<reference evidence="2 3" key="1">
    <citation type="submission" date="2015-11" db="EMBL/GenBank/DDBJ databases">
        <authorList>
            <person name="Zhang Y."/>
            <person name="Guo Z."/>
        </authorList>
    </citation>
    <scope>NUCLEOTIDE SEQUENCE [LARGE SCALE GENOMIC DNA]</scope>
    <source>
        <strain evidence="2 3">KCTC 12086</strain>
    </source>
</reference>
<dbReference type="PROSITE" id="PS51257">
    <property type="entry name" value="PROKAR_LIPOPROTEIN"/>
    <property type="match status" value="1"/>
</dbReference>
<dbReference type="PANTHER" id="PTHR10900">
    <property type="entry name" value="PERIOSTIN-RELATED"/>
    <property type="match status" value="1"/>
</dbReference>
<dbReference type="Pfam" id="PF03640">
    <property type="entry name" value="Lipoprotein_15"/>
    <property type="match status" value="2"/>
</dbReference>
<feature type="domain" description="FAS1" evidence="1">
    <location>
        <begin position="46"/>
        <end position="179"/>
    </location>
</feature>
<evidence type="ECO:0000313" key="2">
    <source>
        <dbReference type="EMBL" id="ALO44208.1"/>
    </source>
</evidence>
<sequence>MNFKHKRNVEVVKSIKLGAALSLSLLLAGCNDDDNKIEIQPPVQEPNSVYDVAVASGDFKTLVSLLEATNLGDTLDNTDATFTVFAPTDAAFAALGQETLDALAQDPDKLSSILTYHVLGNKVAAEAALSSAGNTVETVNGANIALSLSGDDLLINTSTVTATDVMADNGVIHVIDAVLMPPAPTESNANIVETAKAAGNFETLIAALERTGLDSVLSDDSSTFTVFAPTDAAFAAVGDKLINTLLANPDVLSDILKQHVLPINADSVTAMSLNGKSAKTVLENELSISINTETDSLMFGGAKIVTKDIVTTNGTIHVIDSVIVGDISLPQSYGTIADVASENGSFDTLVSLLTATGLDSEVSDPTKTFTVFAPTDDAFAALGQETLNALQNDPETLKDILLFHVIAEQKIMSDVAISVANSEESLIEMANGSNAALSTTGSTLFINDAAISAANVMADNGIIHVLDKVIMPLKETGDLNKTVAQVATETESLSTLVTALSAADLVGALNNPSDKLTVFAPTNAAFKKIPADSLNALLADKDALSAVLKQHVLNSRVNSLNAFAANGVEVETLQGNKLSVNLVNFAGVSNTDNDIVTYSKNTGTLVSAAGSAMAGKTLYVFDGDLENSMSQCVDTCATNWPPVTATADGIENVPGLSLVERADGSMQVAYLGRPLYTFIQDEALGDMKGDGVNDVWWAVKLPTSGLQIEGSNVTTTDIYTSNGVVHLIDTVITEVK</sequence>
<dbReference type="SMART" id="SM00554">
    <property type="entry name" value="FAS1"/>
    <property type="match status" value="4"/>
</dbReference>
<protein>
    <submittedName>
        <fullName evidence="2">Putative adhesion lipoprotein</fullName>
    </submittedName>
</protein>
<keyword evidence="3" id="KW-1185">Reference proteome</keyword>
<proteinExistence type="predicted"/>
<organism evidence="2 3">
    <name type="scientific">Pseudoalteromonas phenolica</name>
    <dbReference type="NCBI Taxonomy" id="161398"/>
    <lineage>
        <taxon>Bacteria</taxon>
        <taxon>Pseudomonadati</taxon>
        <taxon>Pseudomonadota</taxon>
        <taxon>Gammaproteobacteria</taxon>
        <taxon>Alteromonadales</taxon>
        <taxon>Pseudoalteromonadaceae</taxon>
        <taxon>Pseudoalteromonas</taxon>
    </lineage>
</organism>
<dbReference type="AlphaFoldDB" id="A0A0S2K720"/>
<accession>A0A0S2K720</accession>
<dbReference type="SUPFAM" id="SSF82153">
    <property type="entry name" value="FAS1 domain"/>
    <property type="match status" value="4"/>
</dbReference>
<dbReference type="EMBL" id="CP013188">
    <property type="protein sequence ID" value="ALO44208.1"/>
    <property type="molecule type" value="Genomic_DNA"/>
</dbReference>
<dbReference type="PROSITE" id="PS50213">
    <property type="entry name" value="FAS1"/>
    <property type="match status" value="4"/>
</dbReference>
<dbReference type="InterPro" id="IPR050904">
    <property type="entry name" value="Adhesion/Biosynth-related"/>
</dbReference>
<dbReference type="InterPro" id="IPR005297">
    <property type="entry name" value="Lipoprotein_repeat"/>
</dbReference>
<dbReference type="Proteomes" id="UP000061457">
    <property type="component" value="Chromosome II"/>
</dbReference>
<name>A0A0S2K720_9GAMM</name>
<dbReference type="InterPro" id="IPR036378">
    <property type="entry name" value="FAS1_dom_sf"/>
</dbReference>